<dbReference type="OrthoDB" id="9768177at2"/>
<reference evidence="12 13" key="1">
    <citation type="submission" date="2018-05" db="EMBL/GenBank/DDBJ databases">
        <title>Genome sequencing of Flavobacterium sp. HYN0056.</title>
        <authorList>
            <person name="Yi H."/>
            <person name="Baek C."/>
        </authorList>
    </citation>
    <scope>NUCLEOTIDE SEQUENCE [LARGE SCALE GENOMIC DNA]</scope>
    <source>
        <strain evidence="12 13">HYN0056</strain>
    </source>
</reference>
<keyword evidence="13" id="KW-1185">Reference proteome</keyword>
<dbReference type="InterPro" id="IPR037066">
    <property type="entry name" value="Plug_dom_sf"/>
</dbReference>
<dbReference type="Pfam" id="PF00593">
    <property type="entry name" value="TonB_dep_Rec_b-barrel"/>
    <property type="match status" value="1"/>
</dbReference>
<dbReference type="EMBL" id="CP029255">
    <property type="protein sequence ID" value="AWK06422.1"/>
    <property type="molecule type" value="Genomic_DNA"/>
</dbReference>
<dbReference type="SUPFAM" id="SSF56935">
    <property type="entry name" value="Porins"/>
    <property type="match status" value="1"/>
</dbReference>
<feature type="domain" description="TonB-dependent receptor-like beta-barrel" evidence="10">
    <location>
        <begin position="578"/>
        <end position="998"/>
    </location>
</feature>
<protein>
    <submittedName>
        <fullName evidence="12">SusC/RagA family TonB-linked outer membrane protein</fullName>
    </submittedName>
</protein>
<evidence type="ECO:0000256" key="9">
    <source>
        <dbReference type="RuleBase" id="RU003357"/>
    </source>
</evidence>
<evidence type="ECO:0000256" key="5">
    <source>
        <dbReference type="ARBA" id="ARBA00023077"/>
    </source>
</evidence>
<dbReference type="Gene3D" id="2.60.40.1120">
    <property type="entry name" value="Carboxypeptidase-like, regulatory domain"/>
    <property type="match status" value="1"/>
</dbReference>
<dbReference type="NCBIfam" id="TIGR04057">
    <property type="entry name" value="SusC_RagA_signa"/>
    <property type="match status" value="1"/>
</dbReference>
<dbReference type="PROSITE" id="PS52016">
    <property type="entry name" value="TONB_DEPENDENT_REC_3"/>
    <property type="match status" value="1"/>
</dbReference>
<proteinExistence type="inferred from homology"/>
<dbReference type="NCBIfam" id="TIGR04056">
    <property type="entry name" value="OMP_RagA_SusC"/>
    <property type="match status" value="1"/>
</dbReference>
<evidence type="ECO:0000256" key="2">
    <source>
        <dbReference type="ARBA" id="ARBA00022448"/>
    </source>
</evidence>
<dbReference type="InterPro" id="IPR023996">
    <property type="entry name" value="TonB-dep_OMP_SusC/RagA"/>
</dbReference>
<evidence type="ECO:0000259" key="11">
    <source>
        <dbReference type="Pfam" id="PF07715"/>
    </source>
</evidence>
<evidence type="ECO:0000256" key="3">
    <source>
        <dbReference type="ARBA" id="ARBA00022452"/>
    </source>
</evidence>
<evidence type="ECO:0000259" key="10">
    <source>
        <dbReference type="Pfam" id="PF00593"/>
    </source>
</evidence>
<evidence type="ECO:0000256" key="8">
    <source>
        <dbReference type="PROSITE-ProRule" id="PRU01360"/>
    </source>
</evidence>
<comment type="subcellular location">
    <subcellularLocation>
        <location evidence="1 8">Cell outer membrane</location>
        <topology evidence="1 8">Multi-pass membrane protein</topology>
    </subcellularLocation>
</comment>
<keyword evidence="3 8" id="KW-1134">Transmembrane beta strand</keyword>
<dbReference type="InterPro" id="IPR000531">
    <property type="entry name" value="Beta-barrel_TonB"/>
</dbReference>
<keyword evidence="6 8" id="KW-0472">Membrane</keyword>
<dbReference type="InterPro" id="IPR012910">
    <property type="entry name" value="Plug_dom"/>
</dbReference>
<dbReference type="InterPro" id="IPR008969">
    <property type="entry name" value="CarboxyPept-like_regulatory"/>
</dbReference>
<dbReference type="InterPro" id="IPR039426">
    <property type="entry name" value="TonB-dep_rcpt-like"/>
</dbReference>
<gene>
    <name evidence="12" type="ORF">HYN56_20215</name>
</gene>
<dbReference type="Pfam" id="PF13715">
    <property type="entry name" value="CarbopepD_reg_2"/>
    <property type="match status" value="1"/>
</dbReference>
<evidence type="ECO:0000256" key="1">
    <source>
        <dbReference type="ARBA" id="ARBA00004571"/>
    </source>
</evidence>
<keyword evidence="7 8" id="KW-0998">Cell outer membrane</keyword>
<dbReference type="Gene3D" id="2.40.170.20">
    <property type="entry name" value="TonB-dependent receptor, beta-barrel domain"/>
    <property type="match status" value="1"/>
</dbReference>
<keyword evidence="5 9" id="KW-0798">TonB box</keyword>
<dbReference type="Gene3D" id="2.170.130.10">
    <property type="entry name" value="TonB-dependent receptor, plug domain"/>
    <property type="match status" value="1"/>
</dbReference>
<feature type="domain" description="TonB-dependent receptor plug" evidence="11">
    <location>
        <begin position="227"/>
        <end position="350"/>
    </location>
</feature>
<dbReference type="GO" id="GO:0009279">
    <property type="term" value="C:cell outer membrane"/>
    <property type="evidence" value="ECO:0007669"/>
    <property type="project" value="UniProtKB-SubCell"/>
</dbReference>
<keyword evidence="2 8" id="KW-0813">Transport</keyword>
<dbReference type="Pfam" id="PF07715">
    <property type="entry name" value="Plug"/>
    <property type="match status" value="1"/>
</dbReference>
<dbReference type="InterPro" id="IPR023997">
    <property type="entry name" value="TonB-dep_OMP_SusC/RagA_CS"/>
</dbReference>
<dbReference type="InterPro" id="IPR036942">
    <property type="entry name" value="Beta-barrel_TonB_sf"/>
</dbReference>
<keyword evidence="4 8" id="KW-0812">Transmembrane</keyword>
<evidence type="ECO:0000313" key="13">
    <source>
        <dbReference type="Proteomes" id="UP000245250"/>
    </source>
</evidence>
<dbReference type="KEGG" id="fcr:HYN56_20215"/>
<evidence type="ECO:0000256" key="7">
    <source>
        <dbReference type="ARBA" id="ARBA00023237"/>
    </source>
</evidence>
<organism evidence="12 13">
    <name type="scientific">Flavobacterium crocinum</name>
    <dbReference type="NCBI Taxonomy" id="2183896"/>
    <lineage>
        <taxon>Bacteria</taxon>
        <taxon>Pseudomonadati</taxon>
        <taxon>Bacteroidota</taxon>
        <taxon>Flavobacteriia</taxon>
        <taxon>Flavobacteriales</taxon>
        <taxon>Flavobacteriaceae</taxon>
        <taxon>Flavobacterium</taxon>
    </lineage>
</organism>
<name>A0A2S1YQZ4_9FLAO</name>
<comment type="similarity">
    <text evidence="8 9">Belongs to the TonB-dependent receptor family.</text>
</comment>
<dbReference type="SUPFAM" id="SSF49464">
    <property type="entry name" value="Carboxypeptidase regulatory domain-like"/>
    <property type="match status" value="1"/>
</dbReference>
<evidence type="ECO:0000256" key="4">
    <source>
        <dbReference type="ARBA" id="ARBA00022692"/>
    </source>
</evidence>
<evidence type="ECO:0000256" key="6">
    <source>
        <dbReference type="ARBA" id="ARBA00023136"/>
    </source>
</evidence>
<accession>A0A2S1YQZ4</accession>
<dbReference type="AlphaFoldDB" id="A0A2S1YQZ4"/>
<evidence type="ECO:0000313" key="12">
    <source>
        <dbReference type="EMBL" id="AWK06422.1"/>
    </source>
</evidence>
<sequence length="1197" mass="133651">MKKNLSAKDCGVKSALWDKFLDLMKKSLILSIFLFNIVAFAYAQKVTINARNQSVSAVLKTITRKTNVEFFYSDDVFDAQRRVNISANKADVMAVIKELIGDDYKAEFVNNKLIVIALNPKVKTNQTSVLEEKIKIKGVVTNSKKEYLIGATVWVKGTKDGAITNFDGSYEIMAKKGDVLVFEYLGYKKTEVTVTDSLIINPVLLEDVSKLDEVKIVSTGYQKIDRERSTGSYVAITAKDLEKVPVNNVLHRLEGQVAGLQLNIQDSDNTFVYGTTYGDGQGRNSYNLAIRGKSTFEGITGSNAMPLIVLDGTPTELDIRTINPNDIEKITFLKDAASASIYGARAANGVMVIDTKKGKQGQTRINFSQNYGFSNKPSLSKLPLMNSAQVLNLEQEFVDKNLVTDPASITYMLAPPISQGMDLMFQYKRGAISEAQRNAGLDILRNRNTYGQTEQYLLQASSTQNYNLSFSGAQNDYSYFMSGSYSKEETQSKGNSGQRLTLLSNQDFKLFNYLKMNTSLRGSIFKYNMNALGLSPLGISANTLLPYDQIVGEDGNSVNYYHRYYSAQTMALEQQGYLPWTYNYIDELNNSDKSSSELNFGATISATAPLLKGLDAVGTYSIENGRTSNDNMFNENTFYARDRINSATSINSNGDLVHAIPLGGIYQNNEFGTSSYTMRGQLNYDGIIGQDHLINAMAGIEARETRESQDSRTLFGYNPKTQTSVDLPSLNYVDVNGYNYTLQYGNEHKDVRRRFLSYYANAGYTYKNKYTLTGSARLDDYNNFGVDKKLRRTPLWSTGARWNIKEESFLKDSNLFNSLSLRASYGYNGNINMEVFPFTNITLNNLDSFSQLPYASISKPANPNLRWEKTAILNLGVDFSILNSRLSGTVEYYKKNSKDLIVEFPISPFYGVQNNSLTQNAATLSGNGVDLSLNGTILKAKDFSWNAGLVVTYNTTEVTDSRFQNFSQYLNGSGGTPPVEGYPLGSVFAFRSAGLDATGRTQVYDKSGNIVNSFTSLKDIEDMKYMGTNIPSYFGSFSHTFTYKKLSLYILATYKFDYVMFKPTYGGYVDRSGRFSRYDLNTDIDQRWRTPGDEATTSVPGIVGSSGTSLVRYLSSDNRIMEGDHIRFRELSLKYDLNDLINRGSITGASVTFTARNLGFFWRKNKDGLDPDFLPYTGTNMKLPAMAMYSIGFNVNF</sequence>
<dbReference type="Proteomes" id="UP000245250">
    <property type="component" value="Chromosome"/>
</dbReference>